<evidence type="ECO:0000313" key="7">
    <source>
        <dbReference type="Proteomes" id="UP001221142"/>
    </source>
</evidence>
<reference evidence="6" key="1">
    <citation type="submission" date="2023-03" db="EMBL/GenBank/DDBJ databases">
        <title>Massive genome expansion in bonnet fungi (Mycena s.s.) driven by repeated elements and novel gene families across ecological guilds.</title>
        <authorList>
            <consortium name="Lawrence Berkeley National Laboratory"/>
            <person name="Harder C.B."/>
            <person name="Miyauchi S."/>
            <person name="Viragh M."/>
            <person name="Kuo A."/>
            <person name="Thoen E."/>
            <person name="Andreopoulos B."/>
            <person name="Lu D."/>
            <person name="Skrede I."/>
            <person name="Drula E."/>
            <person name="Henrissat B."/>
            <person name="Morin E."/>
            <person name="Kohler A."/>
            <person name="Barry K."/>
            <person name="LaButti K."/>
            <person name="Morin E."/>
            <person name="Salamov A."/>
            <person name="Lipzen A."/>
            <person name="Mereny Z."/>
            <person name="Hegedus B."/>
            <person name="Baldrian P."/>
            <person name="Stursova M."/>
            <person name="Weitz H."/>
            <person name="Taylor A."/>
            <person name="Grigoriev I.V."/>
            <person name="Nagy L.G."/>
            <person name="Martin F."/>
            <person name="Kauserud H."/>
        </authorList>
    </citation>
    <scope>NUCLEOTIDE SEQUENCE</scope>
    <source>
        <strain evidence="6">9284</strain>
    </source>
</reference>
<keyword evidence="7" id="KW-1185">Reference proteome</keyword>
<dbReference type="PANTHER" id="PTHR44329">
    <property type="entry name" value="SERINE/THREONINE-PROTEIN KINASE TNNI3K-RELATED"/>
    <property type="match status" value="1"/>
</dbReference>
<dbReference type="InterPro" id="IPR051681">
    <property type="entry name" value="Ser/Thr_Kinases-Pseudokinases"/>
</dbReference>
<sequence>MSPLSISVFNPAAQAQAIGAAHTSQFCLPKVTMTRIPSEWFESGDQELPSSGSDYFVLDADPEIFATGAAVMIHYARNTEVLVCEENSALAGMCIGLSKSVLETILGRIETKSGSRTTVHFKTLADGTSHIESSIGPLDPDLRALETPIPVPTVTLSCLRRAYTLRHRPKDVISLVRISSETSLHVFKRWTRESNLIHQVEFMSGLPAEVDFLLRPTHIVTDESNNFHGFLTAYHPASSLSKTLASLHPETKNPILAATGVHPSTSPIISRNPSIAWSVKLAWATDIAASVAWLHSQDIIWGSLRTDNIILCTDGHCRITSYHPHGHAEVCCPPEAELHLPGRWRATAEGDVFALGLVLWAVAMEVGDFGRERSYVTPILPWSASEGVPGWFQRLATSCVEDDSNNRPSAQCVYEELLGQGEVV</sequence>
<evidence type="ECO:0000256" key="4">
    <source>
        <dbReference type="ARBA" id="ARBA00022840"/>
    </source>
</evidence>
<dbReference type="SUPFAM" id="SSF56112">
    <property type="entry name" value="Protein kinase-like (PK-like)"/>
    <property type="match status" value="1"/>
</dbReference>
<dbReference type="Gene3D" id="1.10.510.10">
    <property type="entry name" value="Transferase(Phosphotransferase) domain 1"/>
    <property type="match status" value="1"/>
</dbReference>
<protein>
    <recommendedName>
        <fullName evidence="5">Serine-threonine/tyrosine-protein kinase catalytic domain-containing protein</fullName>
    </recommendedName>
</protein>
<accession>A0AAD7G300</accession>
<evidence type="ECO:0000256" key="2">
    <source>
        <dbReference type="ARBA" id="ARBA00022741"/>
    </source>
</evidence>
<dbReference type="GO" id="GO:0005524">
    <property type="term" value="F:ATP binding"/>
    <property type="evidence" value="ECO:0007669"/>
    <property type="project" value="UniProtKB-KW"/>
</dbReference>
<dbReference type="PANTHER" id="PTHR44329:SF288">
    <property type="entry name" value="MITOGEN-ACTIVATED PROTEIN KINASE KINASE KINASE 20"/>
    <property type="match status" value="1"/>
</dbReference>
<keyword evidence="1" id="KW-0808">Transferase</keyword>
<dbReference type="InterPro" id="IPR011009">
    <property type="entry name" value="Kinase-like_dom_sf"/>
</dbReference>
<proteinExistence type="predicted"/>
<feature type="domain" description="Serine-threonine/tyrosine-protein kinase catalytic" evidence="5">
    <location>
        <begin position="194"/>
        <end position="415"/>
    </location>
</feature>
<evidence type="ECO:0000256" key="3">
    <source>
        <dbReference type="ARBA" id="ARBA00022777"/>
    </source>
</evidence>
<keyword evidence="2" id="KW-0547">Nucleotide-binding</keyword>
<dbReference type="GO" id="GO:0004674">
    <property type="term" value="F:protein serine/threonine kinase activity"/>
    <property type="evidence" value="ECO:0007669"/>
    <property type="project" value="TreeGrafter"/>
</dbReference>
<evidence type="ECO:0000313" key="6">
    <source>
        <dbReference type="EMBL" id="KAJ7651297.1"/>
    </source>
</evidence>
<dbReference type="EMBL" id="JARKIF010000001">
    <property type="protein sequence ID" value="KAJ7651297.1"/>
    <property type="molecule type" value="Genomic_DNA"/>
</dbReference>
<evidence type="ECO:0000259" key="5">
    <source>
        <dbReference type="Pfam" id="PF07714"/>
    </source>
</evidence>
<evidence type="ECO:0000256" key="1">
    <source>
        <dbReference type="ARBA" id="ARBA00022679"/>
    </source>
</evidence>
<dbReference type="Pfam" id="PF07714">
    <property type="entry name" value="PK_Tyr_Ser-Thr"/>
    <property type="match status" value="1"/>
</dbReference>
<keyword evidence="4" id="KW-0067">ATP-binding</keyword>
<comment type="caution">
    <text evidence="6">The sequence shown here is derived from an EMBL/GenBank/DDBJ whole genome shotgun (WGS) entry which is preliminary data.</text>
</comment>
<organism evidence="6 7">
    <name type="scientific">Roridomyces roridus</name>
    <dbReference type="NCBI Taxonomy" id="1738132"/>
    <lineage>
        <taxon>Eukaryota</taxon>
        <taxon>Fungi</taxon>
        <taxon>Dikarya</taxon>
        <taxon>Basidiomycota</taxon>
        <taxon>Agaricomycotina</taxon>
        <taxon>Agaricomycetes</taxon>
        <taxon>Agaricomycetidae</taxon>
        <taxon>Agaricales</taxon>
        <taxon>Marasmiineae</taxon>
        <taxon>Mycenaceae</taxon>
        <taxon>Roridomyces</taxon>
    </lineage>
</organism>
<gene>
    <name evidence="6" type="ORF">FB45DRAFT_1051054</name>
</gene>
<name>A0AAD7G300_9AGAR</name>
<dbReference type="InterPro" id="IPR001245">
    <property type="entry name" value="Ser-Thr/Tyr_kinase_cat_dom"/>
</dbReference>
<dbReference type="AlphaFoldDB" id="A0AAD7G300"/>
<dbReference type="Proteomes" id="UP001221142">
    <property type="component" value="Unassembled WGS sequence"/>
</dbReference>
<keyword evidence="3" id="KW-0418">Kinase</keyword>